<evidence type="ECO:0000313" key="2">
    <source>
        <dbReference type="EMBL" id="AFV15304.1"/>
    </source>
</evidence>
<evidence type="ECO:0000256" key="1">
    <source>
        <dbReference type="SAM" id="MobiDB-lite"/>
    </source>
</evidence>
<proteinExistence type="predicted"/>
<reference evidence="2" key="1">
    <citation type="journal article" date="2012" name="Parasit. Vectors">
        <title>New species of Ehrlichia isolated from Rhipicephalus (Boophilus) microplus shows an ortholog of the E. canis major immunogenic glycoprotein gp36 with a new sequence of tandem repeats.</title>
        <authorList>
            <person name="Cruz A.C."/>
            <person name="Zweygarth E."/>
            <person name="Ribeiro M.F."/>
            <person name="da Silveira J.A."/>
            <person name="de la Fuente J."/>
            <person name="Grubhoffer L."/>
            <person name="Valdes J.J."/>
            <person name="Passos L.M."/>
        </authorList>
    </citation>
    <scope>NUCLEOTIDE SEQUENCE</scope>
    <source>
        <strain evidence="2">UFMG-EV</strain>
    </source>
</reference>
<accession>K4LP59</accession>
<reference evidence="2" key="2">
    <citation type="submission" date="2012-09" db="EMBL/GenBank/DDBJ databases">
        <authorList>
            <person name="Cabezas Cruz A."/>
            <person name="Zweygarth E."/>
            <person name="Ribeiro M."/>
            <person name="de la Fuente J."/>
            <person name="Grubhoffer L."/>
            <person name="Valdes J."/>
            <person name="Passos L."/>
        </authorList>
    </citation>
    <scope>NUCLEOTIDE SEQUENCE</scope>
    <source>
        <strain evidence="2">UFMG-EV</strain>
    </source>
</reference>
<reference evidence="2" key="3">
    <citation type="journal article" date="2016" name="Int. J. Syst. Evol. Microbiol.">
        <title>Ehrlichia minasensis sp. nov., isolated from the tick microplus.</title>
        <authorList>
            <person name="Cabezas-Cruz A."/>
            <person name="Zweygarth E."/>
            <person name="Vancova M."/>
            <person name="Broniszewska M."/>
            <person name="Grubhoffer L."/>
            <person name="Passos L.M."/>
            <person name="Ribeiro M.F."/>
            <person name="Alberdi P."/>
            <person name="de la Fuente J."/>
        </authorList>
    </citation>
    <scope>NUCLEOTIDE SEQUENCE</scope>
    <source>
        <strain evidence="2">UFMG-EV</strain>
    </source>
</reference>
<dbReference type="NCBIfam" id="NF033393">
    <property type="entry name" value="TRP47_fam_Nterm"/>
    <property type="match status" value="1"/>
</dbReference>
<organism evidence="2">
    <name type="scientific">Ehrlichia minasensis</name>
    <dbReference type="NCBI Taxonomy" id="1242993"/>
    <lineage>
        <taxon>Bacteria</taxon>
        <taxon>Pseudomonadati</taxon>
        <taxon>Pseudomonadota</taxon>
        <taxon>Alphaproteobacteria</taxon>
        <taxon>Rickettsiales</taxon>
        <taxon>Anaplasmataceae</taxon>
        <taxon>Ehrlichia</taxon>
    </lineage>
</organism>
<protein>
    <submittedName>
        <fullName evidence="2">Immunodominant surface protein gp36</fullName>
    </submittedName>
</protein>
<dbReference type="EMBL" id="JX629809">
    <property type="protein sequence ID" value="AFV15304.1"/>
    <property type="molecule type" value="Genomic_DNA"/>
</dbReference>
<sequence length="315" mass="31500">MLFILMGYCMLHLTTEITGIDFANDFHIHSGERFVVTSGDLQLEIGSHGSHGYHILFKNNGHVISDLHGVKAEDFSFDMKNRSLSASFMFDPMAPFHELDVNNHPNFSISMHAESVCNNCVHGNTPLTSLVNQAQVLLPSGVPAASGDAQVPAASGDAQVPAASGDAQVPAASGDAQVPAASGDAQVPAASGDAQVPAASGDAQVPAASGDAQVPAASGDAQVPAASGDAQVPAASGDAQVPAASGDAQVPAASGDAQVPAASGDAQVPAASGDAQVPAASGDAQTAATGLQTLSSRRPSGFEFLGAETLEALDL</sequence>
<dbReference type="AlphaFoldDB" id="K4LP59"/>
<name>K4LP59_9RICK</name>
<feature type="region of interest" description="Disordered" evidence="1">
    <location>
        <begin position="145"/>
        <end position="281"/>
    </location>
</feature>